<sequence length="453" mass="48213">MPELYELSVAEAAAQIREGTLSPVALAESLLARIDALDSNLQAWVTVDREAVLLAARQREADVQRGEPLGPIHGVPVGLKDIFYTAGMLTACGSKVYADFVPDFDATSVAKIKAAGGIILGKAVTTEFATSDPSPTRNPWNLEHTPGGSSSGSSAAVAARMVPAALGSQTGGSTCRPAAYNGIVGLKPTYGRISRYGVAPVSWSLDHVGILTRTVADAALMLTVLSGEDDNDPGSLRQAVPDFSGQMAEYDRPPRIGLVRQYYQEYSTPEIWAHTESVANQLASAGADIVELPLPDSFAVVHSFQRIVMNVECAAFHEANHRVRAADYGPRIRAGMEMGMIMPTTAYHKAQRLRRQFRADMSELVAKADVVMTPAIPAPAPRDLNTTGDAAFQVPWTAAGLPTVVVSTGLSELGMPMAVQFGGPWAQEGRVLGAAQWCERIAGLNEMPTTVRT</sequence>
<dbReference type="PANTHER" id="PTHR11895:SF176">
    <property type="entry name" value="AMIDASE AMID-RELATED"/>
    <property type="match status" value="1"/>
</dbReference>
<protein>
    <submittedName>
        <fullName evidence="3">Glutamyl-tRNA(Gln) amidotransferase subunit A</fullName>
    </submittedName>
</protein>
<dbReference type="AlphaFoldDB" id="A0AA35T961"/>
<dbReference type="InterPro" id="IPR036928">
    <property type="entry name" value="AS_sf"/>
</dbReference>
<dbReference type="Gene3D" id="3.90.1300.10">
    <property type="entry name" value="Amidase signature (AS) domain"/>
    <property type="match status" value="1"/>
</dbReference>
<reference evidence="3" key="1">
    <citation type="submission" date="2023-03" db="EMBL/GenBank/DDBJ databases">
        <authorList>
            <person name="Steffen K."/>
            <person name="Cardenas P."/>
        </authorList>
    </citation>
    <scope>NUCLEOTIDE SEQUENCE</scope>
</reference>
<name>A0AA35T961_GEOBA</name>
<evidence type="ECO:0000256" key="1">
    <source>
        <dbReference type="SAM" id="MobiDB-lite"/>
    </source>
</evidence>
<feature type="region of interest" description="Disordered" evidence="1">
    <location>
        <begin position="129"/>
        <end position="154"/>
    </location>
</feature>
<feature type="compositionally biased region" description="Polar residues" evidence="1">
    <location>
        <begin position="129"/>
        <end position="139"/>
    </location>
</feature>
<keyword evidence="4" id="KW-1185">Reference proteome</keyword>
<dbReference type="EMBL" id="CASHTH010003315">
    <property type="protein sequence ID" value="CAI8043278.1"/>
    <property type="molecule type" value="Genomic_DNA"/>
</dbReference>
<evidence type="ECO:0000313" key="3">
    <source>
        <dbReference type="EMBL" id="CAI8043278.1"/>
    </source>
</evidence>
<organism evidence="3 4">
    <name type="scientific">Geodia barretti</name>
    <name type="common">Barrett's horny sponge</name>
    <dbReference type="NCBI Taxonomy" id="519541"/>
    <lineage>
        <taxon>Eukaryota</taxon>
        <taxon>Metazoa</taxon>
        <taxon>Porifera</taxon>
        <taxon>Demospongiae</taxon>
        <taxon>Heteroscleromorpha</taxon>
        <taxon>Tetractinellida</taxon>
        <taxon>Astrophorina</taxon>
        <taxon>Geodiidae</taxon>
        <taxon>Geodia</taxon>
    </lineage>
</organism>
<dbReference type="Pfam" id="PF01425">
    <property type="entry name" value="Amidase"/>
    <property type="match status" value="1"/>
</dbReference>
<dbReference type="SUPFAM" id="SSF75304">
    <property type="entry name" value="Amidase signature (AS) enzymes"/>
    <property type="match status" value="1"/>
</dbReference>
<dbReference type="InterPro" id="IPR023631">
    <property type="entry name" value="Amidase_dom"/>
</dbReference>
<proteinExistence type="predicted"/>
<evidence type="ECO:0000313" key="4">
    <source>
        <dbReference type="Proteomes" id="UP001174909"/>
    </source>
</evidence>
<accession>A0AA35T961</accession>
<dbReference type="InterPro" id="IPR000120">
    <property type="entry name" value="Amidase"/>
</dbReference>
<dbReference type="PANTHER" id="PTHR11895">
    <property type="entry name" value="TRANSAMIDASE"/>
    <property type="match status" value="1"/>
</dbReference>
<dbReference type="Proteomes" id="UP001174909">
    <property type="component" value="Unassembled WGS sequence"/>
</dbReference>
<comment type="caution">
    <text evidence="3">The sequence shown here is derived from an EMBL/GenBank/DDBJ whole genome shotgun (WGS) entry which is preliminary data.</text>
</comment>
<dbReference type="GO" id="GO:0003824">
    <property type="term" value="F:catalytic activity"/>
    <property type="evidence" value="ECO:0007669"/>
    <property type="project" value="InterPro"/>
</dbReference>
<evidence type="ECO:0000259" key="2">
    <source>
        <dbReference type="Pfam" id="PF01425"/>
    </source>
</evidence>
<gene>
    <name evidence="3" type="ORF">GBAR_LOCUS24016</name>
</gene>
<feature type="domain" description="Amidase" evidence="2">
    <location>
        <begin position="26"/>
        <end position="432"/>
    </location>
</feature>